<keyword evidence="13" id="KW-1185">Reference proteome</keyword>
<organism evidence="12 13">
    <name type="scientific">Halococcus hamelinensis 100A6</name>
    <dbReference type="NCBI Taxonomy" id="1132509"/>
    <lineage>
        <taxon>Archaea</taxon>
        <taxon>Methanobacteriati</taxon>
        <taxon>Methanobacteriota</taxon>
        <taxon>Stenosarchaea group</taxon>
        <taxon>Halobacteria</taxon>
        <taxon>Halobacteriales</taxon>
        <taxon>Halococcaceae</taxon>
        <taxon>Halococcus</taxon>
    </lineage>
</organism>
<dbReference type="AlphaFoldDB" id="M0M3D0"/>
<dbReference type="GO" id="GO:0016887">
    <property type="term" value="F:ATP hydrolysis activity"/>
    <property type="evidence" value="ECO:0007669"/>
    <property type="project" value="InterPro"/>
</dbReference>
<dbReference type="RefSeq" id="WP_007692698.1">
    <property type="nucleotide sequence ID" value="NZ_AJRK01000030.1"/>
</dbReference>
<dbReference type="InterPro" id="IPR017871">
    <property type="entry name" value="ABC_transporter-like_CS"/>
</dbReference>
<dbReference type="InterPro" id="IPR027417">
    <property type="entry name" value="P-loop_NTPase"/>
</dbReference>
<dbReference type="GO" id="GO:1901238">
    <property type="term" value="F:ABC-type tungstate transporter activity"/>
    <property type="evidence" value="ECO:0007669"/>
    <property type="project" value="UniProtKB-EC"/>
</dbReference>
<reference evidence="12 13" key="1">
    <citation type="journal article" date="2014" name="PLoS Genet.">
        <title>Phylogenetically driven sequencing of extremely halophilic archaea reveals strategies for static and dynamic osmo-response.</title>
        <authorList>
            <person name="Becker E.A."/>
            <person name="Seitzer P.M."/>
            <person name="Tritt A."/>
            <person name="Larsen D."/>
            <person name="Krusor M."/>
            <person name="Yao A.I."/>
            <person name="Wu D."/>
            <person name="Madern D."/>
            <person name="Eisen J.A."/>
            <person name="Darling A.E."/>
            <person name="Facciotti M.T."/>
        </authorList>
    </citation>
    <scope>NUCLEOTIDE SEQUENCE [LARGE SCALE GENOMIC DNA]</scope>
    <source>
        <strain evidence="12 13">100A6</strain>
    </source>
</reference>
<dbReference type="PATRIC" id="fig|1132509.6.peg.1837"/>
<evidence type="ECO:0000256" key="5">
    <source>
        <dbReference type="ARBA" id="ARBA00022840"/>
    </source>
</evidence>
<evidence type="ECO:0000256" key="2">
    <source>
        <dbReference type="ARBA" id="ARBA00022448"/>
    </source>
</evidence>
<dbReference type="PROSITE" id="PS50893">
    <property type="entry name" value="ABC_TRANSPORTER_2"/>
    <property type="match status" value="1"/>
</dbReference>
<evidence type="ECO:0000256" key="9">
    <source>
        <dbReference type="ARBA" id="ARBA00041133"/>
    </source>
</evidence>
<evidence type="ECO:0000313" key="12">
    <source>
        <dbReference type="EMBL" id="EMA39104.1"/>
    </source>
</evidence>
<dbReference type="PANTHER" id="PTHR42781:SF4">
    <property type="entry name" value="SPERMIDINE_PUTRESCINE IMPORT ATP-BINDING PROTEIN POTA"/>
    <property type="match status" value="1"/>
</dbReference>
<keyword evidence="2" id="KW-0813">Transport</keyword>
<dbReference type="SMART" id="SM00382">
    <property type="entry name" value="AAA"/>
    <property type="match status" value="1"/>
</dbReference>
<dbReference type="InterPro" id="IPR050093">
    <property type="entry name" value="ABC_SmlMolc_Importer"/>
</dbReference>
<evidence type="ECO:0000256" key="6">
    <source>
        <dbReference type="ARBA" id="ARBA00038307"/>
    </source>
</evidence>
<evidence type="ECO:0000256" key="8">
    <source>
        <dbReference type="ARBA" id="ARBA00039025"/>
    </source>
</evidence>
<feature type="domain" description="ABC transporter" evidence="11">
    <location>
        <begin position="3"/>
        <end position="223"/>
    </location>
</feature>
<evidence type="ECO:0000256" key="3">
    <source>
        <dbReference type="ARBA" id="ARBA00022505"/>
    </source>
</evidence>
<comment type="caution">
    <text evidence="12">The sequence shown here is derived from an EMBL/GenBank/DDBJ whole genome shotgun (WGS) entry which is preliminary data.</text>
</comment>
<dbReference type="EC" id="7.3.2.6" evidence="8"/>
<comment type="catalytic activity">
    <reaction evidence="10">
        <text>tungstate(in) + ATP + H2O = tungstate(out) + ADP + phosphate + H(+)</text>
        <dbReference type="Rhea" id="RHEA:35027"/>
        <dbReference type="ChEBI" id="CHEBI:15377"/>
        <dbReference type="ChEBI" id="CHEBI:15378"/>
        <dbReference type="ChEBI" id="CHEBI:30616"/>
        <dbReference type="ChEBI" id="CHEBI:43474"/>
        <dbReference type="ChEBI" id="CHEBI:46502"/>
        <dbReference type="ChEBI" id="CHEBI:456216"/>
        <dbReference type="EC" id="7.3.2.6"/>
    </reaction>
</comment>
<evidence type="ECO:0000256" key="4">
    <source>
        <dbReference type="ARBA" id="ARBA00022741"/>
    </source>
</evidence>
<dbReference type="SUPFAM" id="SSF50331">
    <property type="entry name" value="MOP-like"/>
    <property type="match status" value="1"/>
</dbReference>
<proteinExistence type="inferred from homology"/>
<dbReference type="InterPro" id="IPR003593">
    <property type="entry name" value="AAA+_ATPase"/>
</dbReference>
<dbReference type="SUPFAM" id="SSF52540">
    <property type="entry name" value="P-loop containing nucleoside triphosphate hydrolases"/>
    <property type="match status" value="1"/>
</dbReference>
<sequence length="348" mass="36774">MSLALDGVVKSYPDFELGPIDLDVGSEVLAVLGPSGCGKTTLLSVVAGIVTPDAGRVSLDGADLTGRPPEERGTVLVFQDGALFPHLTARENVAYAADSPDRVADLAETLEIEDVLDQPADTLSGGERQRVALARSLAADPDVLLCDEPLANLDAPIKRRLRRELRPLLSSLSIPVLYVTHDQREATALGDRLAVVENGRIHQTDAPEAVFARPATPFVASFTGSTNLFRAEVVDTGAKAVLDWGGRTIEVPSTDHAVGTTVDFCIRPEYVGIADGAGAENVVAGTVTNHVFEGDQHLLTVAPDGGTTDVVRVRLSPPTYDGLDRSTGDQVRLSLPPEAIHVIGERSV</sequence>
<name>M0M3D0_9EURY</name>
<keyword evidence="3" id="KW-0500">Molybdenum</keyword>
<evidence type="ECO:0000256" key="1">
    <source>
        <dbReference type="ARBA" id="ARBA00004202"/>
    </source>
</evidence>
<protein>
    <recommendedName>
        <fullName evidence="9">Molybdate/tungstate import ATP-binding protein WtpC</fullName>
        <ecNumber evidence="8">7.3.2.6</ecNumber>
    </recommendedName>
</protein>
<dbReference type="eggNOG" id="arCOG00177">
    <property type="taxonomic scope" value="Archaea"/>
</dbReference>
<keyword evidence="5 12" id="KW-0067">ATP-binding</keyword>
<evidence type="ECO:0000313" key="13">
    <source>
        <dbReference type="Proteomes" id="UP000011566"/>
    </source>
</evidence>
<dbReference type="GO" id="GO:0043190">
    <property type="term" value="C:ATP-binding cassette (ABC) transporter complex"/>
    <property type="evidence" value="ECO:0007669"/>
    <property type="project" value="InterPro"/>
</dbReference>
<comment type="subcellular location">
    <subcellularLocation>
        <location evidence="1">Cell membrane</location>
        <topology evidence="1">Peripheral membrane protein</topology>
    </subcellularLocation>
</comment>
<gene>
    <name evidence="12" type="ORF">C447_08103</name>
</gene>
<keyword evidence="4" id="KW-0547">Nucleotide-binding</keyword>
<dbReference type="Pfam" id="PF00005">
    <property type="entry name" value="ABC_tran"/>
    <property type="match status" value="1"/>
</dbReference>
<dbReference type="Pfam" id="PF08402">
    <property type="entry name" value="TOBE_2"/>
    <property type="match status" value="1"/>
</dbReference>
<evidence type="ECO:0000256" key="10">
    <source>
        <dbReference type="ARBA" id="ARBA00047936"/>
    </source>
</evidence>
<dbReference type="Proteomes" id="UP000011566">
    <property type="component" value="Unassembled WGS sequence"/>
</dbReference>
<comment type="similarity">
    <text evidence="6">Belongs to the ABC transporter superfamily. Sulfate/tungstate importer (TC 3.A.1.6) family.</text>
</comment>
<dbReference type="EMBL" id="AOMB01000022">
    <property type="protein sequence ID" value="EMA39104.1"/>
    <property type="molecule type" value="Genomic_DNA"/>
</dbReference>
<dbReference type="InterPro" id="IPR013611">
    <property type="entry name" value="Transp-assoc_OB_typ2"/>
</dbReference>
<dbReference type="Gene3D" id="3.40.50.300">
    <property type="entry name" value="P-loop containing nucleotide triphosphate hydrolases"/>
    <property type="match status" value="1"/>
</dbReference>
<accession>M0M3D0</accession>
<dbReference type="InterPro" id="IPR008995">
    <property type="entry name" value="Mo/tungstate-bd_C_term_dom"/>
</dbReference>
<evidence type="ECO:0000259" key="11">
    <source>
        <dbReference type="PROSITE" id="PS50893"/>
    </source>
</evidence>
<dbReference type="InterPro" id="IPR003439">
    <property type="entry name" value="ABC_transporter-like_ATP-bd"/>
</dbReference>
<dbReference type="PANTHER" id="PTHR42781">
    <property type="entry name" value="SPERMIDINE/PUTRESCINE IMPORT ATP-BINDING PROTEIN POTA"/>
    <property type="match status" value="1"/>
</dbReference>
<dbReference type="PROSITE" id="PS00211">
    <property type="entry name" value="ABC_TRANSPORTER_1"/>
    <property type="match status" value="1"/>
</dbReference>
<evidence type="ECO:0000256" key="7">
    <source>
        <dbReference type="ARBA" id="ARBA00038781"/>
    </source>
</evidence>
<dbReference type="Gene3D" id="2.40.50.100">
    <property type="match status" value="1"/>
</dbReference>
<comment type="subunit">
    <text evidence="7">The complex is composed of two ATP-binding proteins (WtpC), two transmembrane proteins (WtpB) and a solute-binding protein (WtpA).</text>
</comment>
<dbReference type="OrthoDB" id="18368at2157"/>
<dbReference type="GO" id="GO:0005524">
    <property type="term" value="F:ATP binding"/>
    <property type="evidence" value="ECO:0007669"/>
    <property type="project" value="UniProtKB-KW"/>
</dbReference>